<keyword evidence="1" id="KW-1133">Transmembrane helix</keyword>
<organism evidence="2 3">
    <name type="scientific">Candidatus Collierbacteria bacterium GW2011_GWA1_44_12</name>
    <dbReference type="NCBI Taxonomy" id="1618376"/>
    <lineage>
        <taxon>Bacteria</taxon>
        <taxon>Candidatus Collieribacteriota</taxon>
    </lineage>
</organism>
<name>A0A0G1GIV9_9BACT</name>
<keyword evidence="1" id="KW-0812">Transmembrane</keyword>
<dbReference type="EMBL" id="LCHN01000027">
    <property type="protein sequence ID" value="KKT34886.1"/>
    <property type="molecule type" value="Genomic_DNA"/>
</dbReference>
<protein>
    <submittedName>
        <fullName evidence="2">Uncharacterized protein</fullName>
    </submittedName>
</protein>
<sequence length="120" mass="13680">MPVIVGVILALIFIVAFSGWFFHLASGWNQFVLDDIYFKYRIFAATFLSISVITATFIGMAYAFECPNEEREGIFASLNCADYRNIKTGTESLFKRSVVKQEELQIVLPVEDEGEFIFDQ</sequence>
<dbReference type="AlphaFoldDB" id="A0A0G1GIV9"/>
<feature type="transmembrane region" description="Helical" evidence="1">
    <location>
        <begin position="42"/>
        <end position="64"/>
    </location>
</feature>
<proteinExistence type="predicted"/>
<comment type="caution">
    <text evidence="2">The sequence shown here is derived from an EMBL/GenBank/DDBJ whole genome shotgun (WGS) entry which is preliminary data.</text>
</comment>
<evidence type="ECO:0000256" key="1">
    <source>
        <dbReference type="SAM" id="Phobius"/>
    </source>
</evidence>
<reference evidence="2 3" key="1">
    <citation type="journal article" date="2015" name="Nature">
        <title>rRNA introns, odd ribosomes, and small enigmatic genomes across a large radiation of phyla.</title>
        <authorList>
            <person name="Brown C.T."/>
            <person name="Hug L.A."/>
            <person name="Thomas B.C."/>
            <person name="Sharon I."/>
            <person name="Castelle C.J."/>
            <person name="Singh A."/>
            <person name="Wilkins M.J."/>
            <person name="Williams K.H."/>
            <person name="Banfield J.F."/>
        </authorList>
    </citation>
    <scope>NUCLEOTIDE SEQUENCE [LARGE SCALE GENOMIC DNA]</scope>
</reference>
<accession>A0A0G1GIV9</accession>
<evidence type="ECO:0000313" key="2">
    <source>
        <dbReference type="EMBL" id="KKT34886.1"/>
    </source>
</evidence>
<gene>
    <name evidence="2" type="ORF">UW23_C0027G0014</name>
</gene>
<evidence type="ECO:0000313" key="3">
    <source>
        <dbReference type="Proteomes" id="UP000034069"/>
    </source>
</evidence>
<keyword evidence="1" id="KW-0472">Membrane</keyword>
<dbReference type="Proteomes" id="UP000034069">
    <property type="component" value="Unassembled WGS sequence"/>
</dbReference>